<gene>
    <name evidence="5" type="ORF">WN50_09555</name>
</gene>
<dbReference type="PROSITE" id="PS00092">
    <property type="entry name" value="N6_MTASE"/>
    <property type="match status" value="1"/>
</dbReference>
<reference evidence="5 6" key="1">
    <citation type="submission" date="2015-06" db="EMBL/GenBank/DDBJ databases">
        <title>Draft genome assembly of filamentous brackish cyanobacterium Limnoraphis robusta strain CS-951.</title>
        <authorList>
            <person name="Willis A."/>
            <person name="Parks M."/>
            <person name="Burford M.A."/>
        </authorList>
    </citation>
    <scope>NUCLEOTIDE SEQUENCE [LARGE SCALE GENOMIC DNA]</scope>
    <source>
        <strain evidence="5 6">CS-951</strain>
    </source>
</reference>
<sequence length="374" mass="42266">MTQYFAKVARSLEEIAAQELEQLGAKSVRPDFTGVYFEGDRSLLYRVNLWSRIIFRVLVPIQNFSCSDAKKLYQAVQRISWEKYIRPNDTFAVHCTGGNRVLNHTHFSALQVKNAIVDQQRQQWGERSSIDTEDPDIVINLHIDQDRGILSLDSSGNSLHRRGYRQAVGKAPLKETLAAALLEMAEWQPNMPFLDPMCGSGTLPLEAALKGLNVAPGLFRETFGFMKWQDFDGQLWDSLYQEAEKSQLSQLESIIVGCDRDGEMLAQARYNAQQCGVEDQIRLTQATLFHLEPPADHGIIICNPPYGERLGDVEKLGSLYQQLGDVFKQRFKGWTAFIITGNKALAKQVGLRTAQRIPVYNGTIACTLLKYELY</sequence>
<dbReference type="InterPro" id="IPR029063">
    <property type="entry name" value="SAM-dependent_MTases_sf"/>
</dbReference>
<dbReference type="Pfam" id="PF02926">
    <property type="entry name" value="THUMP"/>
    <property type="match status" value="1"/>
</dbReference>
<dbReference type="PROSITE" id="PS01261">
    <property type="entry name" value="UPF0020"/>
    <property type="match status" value="1"/>
</dbReference>
<organism evidence="5 6">
    <name type="scientific">Limnoraphis robusta CS-951</name>
    <dbReference type="NCBI Taxonomy" id="1637645"/>
    <lineage>
        <taxon>Bacteria</taxon>
        <taxon>Bacillati</taxon>
        <taxon>Cyanobacteriota</taxon>
        <taxon>Cyanophyceae</taxon>
        <taxon>Oscillatoriophycideae</taxon>
        <taxon>Oscillatoriales</taxon>
        <taxon>Sirenicapillariaceae</taxon>
        <taxon>Limnoraphis</taxon>
    </lineage>
</organism>
<dbReference type="GO" id="GO:0008990">
    <property type="term" value="F:rRNA (guanine-N2-)-methyltransferase activity"/>
    <property type="evidence" value="ECO:0007669"/>
    <property type="project" value="TreeGrafter"/>
</dbReference>
<dbReference type="PROSITE" id="PS51165">
    <property type="entry name" value="THUMP"/>
    <property type="match status" value="1"/>
</dbReference>
<dbReference type="PANTHER" id="PTHR47313">
    <property type="entry name" value="RIBOSOMAL RNA LARGE SUBUNIT METHYLTRANSFERASE K/L"/>
    <property type="match status" value="1"/>
</dbReference>
<comment type="caution">
    <text evidence="5">The sequence shown here is derived from an EMBL/GenBank/DDBJ whole genome shotgun (WGS) entry which is preliminary data.</text>
</comment>
<dbReference type="PATRIC" id="fig|1637645.4.peg.6123"/>
<proteinExistence type="predicted"/>
<dbReference type="GO" id="GO:0070043">
    <property type="term" value="F:rRNA (guanine-N7-)-methyltransferase activity"/>
    <property type="evidence" value="ECO:0007669"/>
    <property type="project" value="TreeGrafter"/>
</dbReference>
<dbReference type="CDD" id="cd02440">
    <property type="entry name" value="AdoMet_MTases"/>
    <property type="match status" value="1"/>
</dbReference>
<evidence type="ECO:0000256" key="1">
    <source>
        <dbReference type="ARBA" id="ARBA00022603"/>
    </source>
</evidence>
<dbReference type="SUPFAM" id="SSF53335">
    <property type="entry name" value="S-adenosyl-L-methionine-dependent methyltransferases"/>
    <property type="match status" value="1"/>
</dbReference>
<keyword evidence="2 5" id="KW-0808">Transferase</keyword>
<dbReference type="GO" id="GO:0003723">
    <property type="term" value="F:RNA binding"/>
    <property type="evidence" value="ECO:0007669"/>
    <property type="project" value="UniProtKB-UniRule"/>
</dbReference>
<keyword evidence="1 5" id="KW-0489">Methyltransferase</keyword>
<evidence type="ECO:0000259" key="4">
    <source>
        <dbReference type="PROSITE" id="PS51165"/>
    </source>
</evidence>
<dbReference type="InterPro" id="IPR000241">
    <property type="entry name" value="RlmKL-like_Mtase"/>
</dbReference>
<dbReference type="InterPro" id="IPR054170">
    <property type="entry name" value="RlmL_1st"/>
</dbReference>
<dbReference type="PANTHER" id="PTHR47313:SF1">
    <property type="entry name" value="RIBOSOMAL RNA LARGE SUBUNIT METHYLTRANSFERASE K_L"/>
    <property type="match status" value="1"/>
</dbReference>
<evidence type="ECO:0000313" key="6">
    <source>
        <dbReference type="Proteomes" id="UP000033607"/>
    </source>
</evidence>
<protein>
    <submittedName>
        <fullName evidence="5">RNA methyltransferase</fullName>
    </submittedName>
</protein>
<evidence type="ECO:0000256" key="2">
    <source>
        <dbReference type="ARBA" id="ARBA00022679"/>
    </source>
</evidence>
<dbReference type="Gene3D" id="3.40.50.150">
    <property type="entry name" value="Vaccinia Virus protein VP39"/>
    <property type="match status" value="1"/>
</dbReference>
<dbReference type="SMART" id="SM00981">
    <property type="entry name" value="THUMP"/>
    <property type="match status" value="1"/>
</dbReference>
<dbReference type="Proteomes" id="UP000033607">
    <property type="component" value="Unassembled WGS sequence"/>
</dbReference>
<keyword evidence="3" id="KW-0694">RNA-binding</keyword>
<dbReference type="Pfam" id="PF01170">
    <property type="entry name" value="UPF0020"/>
    <property type="match status" value="1"/>
</dbReference>
<dbReference type="InterPro" id="IPR053943">
    <property type="entry name" value="RlmKL-like_Mtase_CS"/>
</dbReference>
<dbReference type="CDD" id="cd11715">
    <property type="entry name" value="THUMP_AdoMetMT"/>
    <property type="match status" value="1"/>
</dbReference>
<dbReference type="OrthoDB" id="9809404at2"/>
<dbReference type="Gene3D" id="3.30.2130.30">
    <property type="match status" value="1"/>
</dbReference>
<dbReference type="Pfam" id="PF22020">
    <property type="entry name" value="RlmL_1st"/>
    <property type="match status" value="1"/>
</dbReference>
<evidence type="ECO:0000256" key="3">
    <source>
        <dbReference type="PROSITE-ProRule" id="PRU00529"/>
    </source>
</evidence>
<evidence type="ECO:0000313" key="5">
    <source>
        <dbReference type="EMBL" id="KKD38304.1"/>
    </source>
</evidence>
<dbReference type="InterPro" id="IPR002052">
    <property type="entry name" value="DNA_methylase_N6_adenine_CS"/>
</dbReference>
<name>A0A0F5YHB2_9CYAN</name>
<feature type="domain" description="THUMP" evidence="4">
    <location>
        <begin position="43"/>
        <end position="154"/>
    </location>
</feature>
<dbReference type="InterPro" id="IPR004114">
    <property type="entry name" value="THUMP_dom"/>
</dbReference>
<accession>A0A0F5YHB2</accession>
<dbReference type="AlphaFoldDB" id="A0A0F5YHB2"/>
<dbReference type="RefSeq" id="WP_046278307.1">
    <property type="nucleotide sequence ID" value="NZ_LATL02000310.1"/>
</dbReference>
<dbReference type="EMBL" id="LATL02000310">
    <property type="protein sequence ID" value="KKD38304.1"/>
    <property type="molecule type" value="Genomic_DNA"/>
</dbReference>